<accession>A0A9P4R6J7</accession>
<dbReference type="EMBL" id="ML996114">
    <property type="protein sequence ID" value="KAF2737629.1"/>
    <property type="molecule type" value="Genomic_DNA"/>
</dbReference>
<name>A0A9P4R6J7_9PLEO</name>
<dbReference type="Pfam" id="PF00583">
    <property type="entry name" value="Acetyltransf_1"/>
    <property type="match status" value="1"/>
</dbReference>
<dbReference type="PANTHER" id="PTHR42791:SF4">
    <property type="entry name" value="ACETYLTRANSFERASE, GNAT FAMILY FAMILY (AFU_ORTHOLOGUE AFUA_4G09540)-RELATED"/>
    <property type="match status" value="1"/>
</dbReference>
<dbReference type="InterPro" id="IPR052523">
    <property type="entry name" value="Trichothecene_AcTrans"/>
</dbReference>
<evidence type="ECO:0000259" key="1">
    <source>
        <dbReference type="PROSITE" id="PS51186"/>
    </source>
</evidence>
<dbReference type="PROSITE" id="PS51186">
    <property type="entry name" value="GNAT"/>
    <property type="match status" value="1"/>
</dbReference>
<dbReference type="InterPro" id="IPR000182">
    <property type="entry name" value="GNAT_dom"/>
</dbReference>
<dbReference type="SUPFAM" id="SSF55729">
    <property type="entry name" value="Acyl-CoA N-acyltransferases (Nat)"/>
    <property type="match status" value="1"/>
</dbReference>
<evidence type="ECO:0000313" key="3">
    <source>
        <dbReference type="Proteomes" id="UP000799444"/>
    </source>
</evidence>
<gene>
    <name evidence="2" type="ORF">EJ04DRAFT_510077</name>
</gene>
<organism evidence="2 3">
    <name type="scientific">Polyplosphaeria fusca</name>
    <dbReference type="NCBI Taxonomy" id="682080"/>
    <lineage>
        <taxon>Eukaryota</taxon>
        <taxon>Fungi</taxon>
        <taxon>Dikarya</taxon>
        <taxon>Ascomycota</taxon>
        <taxon>Pezizomycotina</taxon>
        <taxon>Dothideomycetes</taxon>
        <taxon>Pleosporomycetidae</taxon>
        <taxon>Pleosporales</taxon>
        <taxon>Tetraplosphaeriaceae</taxon>
        <taxon>Polyplosphaeria</taxon>
    </lineage>
</organism>
<evidence type="ECO:0000313" key="2">
    <source>
        <dbReference type="EMBL" id="KAF2737629.1"/>
    </source>
</evidence>
<dbReference type="InterPro" id="IPR016181">
    <property type="entry name" value="Acyl_CoA_acyltransferase"/>
</dbReference>
<dbReference type="PANTHER" id="PTHR42791">
    <property type="entry name" value="GNAT FAMILY ACETYLTRANSFERASE"/>
    <property type="match status" value="1"/>
</dbReference>
<dbReference type="GO" id="GO:0016747">
    <property type="term" value="F:acyltransferase activity, transferring groups other than amino-acyl groups"/>
    <property type="evidence" value="ECO:0007669"/>
    <property type="project" value="InterPro"/>
</dbReference>
<dbReference type="CDD" id="cd04301">
    <property type="entry name" value="NAT_SF"/>
    <property type="match status" value="1"/>
</dbReference>
<reference evidence="2" key="1">
    <citation type="journal article" date="2020" name="Stud. Mycol.">
        <title>101 Dothideomycetes genomes: a test case for predicting lifestyles and emergence of pathogens.</title>
        <authorList>
            <person name="Haridas S."/>
            <person name="Albert R."/>
            <person name="Binder M."/>
            <person name="Bloem J."/>
            <person name="Labutti K."/>
            <person name="Salamov A."/>
            <person name="Andreopoulos B."/>
            <person name="Baker S."/>
            <person name="Barry K."/>
            <person name="Bills G."/>
            <person name="Bluhm B."/>
            <person name="Cannon C."/>
            <person name="Castanera R."/>
            <person name="Culley D."/>
            <person name="Daum C."/>
            <person name="Ezra D."/>
            <person name="Gonzalez J."/>
            <person name="Henrissat B."/>
            <person name="Kuo A."/>
            <person name="Liang C."/>
            <person name="Lipzen A."/>
            <person name="Lutzoni F."/>
            <person name="Magnuson J."/>
            <person name="Mondo S."/>
            <person name="Nolan M."/>
            <person name="Ohm R."/>
            <person name="Pangilinan J."/>
            <person name="Park H.-J."/>
            <person name="Ramirez L."/>
            <person name="Alfaro M."/>
            <person name="Sun H."/>
            <person name="Tritt A."/>
            <person name="Yoshinaga Y."/>
            <person name="Zwiers L.-H."/>
            <person name="Turgeon B."/>
            <person name="Goodwin S."/>
            <person name="Spatafora J."/>
            <person name="Crous P."/>
            <person name="Grigoriev I."/>
        </authorList>
    </citation>
    <scope>NUCLEOTIDE SEQUENCE</scope>
    <source>
        <strain evidence="2">CBS 125425</strain>
    </source>
</reference>
<comment type="caution">
    <text evidence="2">The sequence shown here is derived from an EMBL/GenBank/DDBJ whole genome shotgun (WGS) entry which is preliminary data.</text>
</comment>
<proteinExistence type="predicted"/>
<protein>
    <recommendedName>
        <fullName evidence="1">N-acetyltransferase domain-containing protein</fullName>
    </recommendedName>
</protein>
<feature type="domain" description="N-acetyltransferase" evidence="1">
    <location>
        <begin position="11"/>
        <end position="211"/>
    </location>
</feature>
<dbReference type="OrthoDB" id="410198at2759"/>
<dbReference type="Proteomes" id="UP000799444">
    <property type="component" value="Unassembled WGS sequence"/>
</dbReference>
<keyword evidence="3" id="KW-1185">Reference proteome</keyword>
<dbReference type="AlphaFoldDB" id="A0A9P4R6J7"/>
<sequence length="211" mass="22893">MPLPHHSILPVTIDDVPTLGGFLASSKLQLAINRFLFKDWPNEAAQLANYTQAVGHGLSDPNVTSLKVVCHDSQEIVAHLGLSLRQGTAKGAPGDEMPVPDAMVPDVFYAVTDAIQSLNQGIANKDHMELTWIFVKPSARNQGIGTELVQAAIKKAQEAALPLLFNSEPPVHGFFLKLGFAETKTVDIDLSKWAPPYCGWGLFRLSAMALR</sequence>
<dbReference type="Gene3D" id="3.40.630.30">
    <property type="match status" value="1"/>
</dbReference>